<feature type="region of interest" description="Disordered" evidence="3">
    <location>
        <begin position="656"/>
        <end position="944"/>
    </location>
</feature>
<dbReference type="Gene3D" id="1.10.510.10">
    <property type="entry name" value="Transferase(Phosphotransferase) domain 1"/>
    <property type="match status" value="1"/>
</dbReference>
<feature type="domain" description="Protein kinase" evidence="4">
    <location>
        <begin position="27"/>
        <end position="299"/>
    </location>
</feature>
<feature type="compositionally biased region" description="Basic and acidic residues" evidence="3">
    <location>
        <begin position="865"/>
        <end position="879"/>
    </location>
</feature>
<feature type="compositionally biased region" description="Polar residues" evidence="3">
    <location>
        <begin position="741"/>
        <end position="752"/>
    </location>
</feature>
<accession>A0ABN8CZT4</accession>
<feature type="compositionally biased region" description="Polar residues" evidence="3">
    <location>
        <begin position="478"/>
        <end position="490"/>
    </location>
</feature>
<feature type="compositionally biased region" description="Basic and acidic residues" evidence="3">
    <location>
        <begin position="721"/>
        <end position="740"/>
    </location>
</feature>
<proteinExistence type="predicted"/>
<evidence type="ECO:0000313" key="5">
    <source>
        <dbReference type="EMBL" id="CAH0518580.1"/>
    </source>
</evidence>
<feature type="compositionally biased region" description="Basic and acidic residues" evidence="3">
    <location>
        <begin position="1022"/>
        <end position="1047"/>
    </location>
</feature>
<dbReference type="InterPro" id="IPR000719">
    <property type="entry name" value="Prot_kinase_dom"/>
</dbReference>
<gene>
    <name evidence="5" type="ORF">PBS001_LOCUS5145</name>
</gene>
<name>A0ABN8CZT4_9STRA</name>
<dbReference type="Pfam" id="PF00069">
    <property type="entry name" value="Pkinase"/>
    <property type="match status" value="1"/>
</dbReference>
<evidence type="ECO:0000256" key="1">
    <source>
        <dbReference type="ARBA" id="ARBA00023860"/>
    </source>
</evidence>
<feature type="compositionally biased region" description="Basic residues" evidence="3">
    <location>
        <begin position="817"/>
        <end position="839"/>
    </location>
</feature>
<evidence type="ECO:0000256" key="2">
    <source>
        <dbReference type="PROSITE-ProRule" id="PRU10141"/>
    </source>
</evidence>
<feature type="compositionally biased region" description="Low complexity" evidence="3">
    <location>
        <begin position="840"/>
        <end position="849"/>
    </location>
</feature>
<feature type="compositionally biased region" description="Basic and acidic residues" evidence="3">
    <location>
        <begin position="671"/>
        <end position="680"/>
    </location>
</feature>
<feature type="binding site" evidence="2">
    <location>
        <position position="56"/>
    </location>
    <ligand>
        <name>ATP</name>
        <dbReference type="ChEBI" id="CHEBI:30616"/>
    </ligand>
</feature>
<reference evidence="5 6" key="1">
    <citation type="submission" date="2021-11" db="EMBL/GenBank/DDBJ databases">
        <authorList>
            <person name="Islam A."/>
            <person name="Islam S."/>
            <person name="Flora M.S."/>
            <person name="Rahman M."/>
            <person name="Ziaur R.M."/>
            <person name="Epstein J.H."/>
            <person name="Hassan M."/>
            <person name="Klassen M."/>
            <person name="Woodard K."/>
            <person name="Webb A."/>
            <person name="Webby R.J."/>
            <person name="El Zowalaty M.E."/>
        </authorList>
    </citation>
    <scope>NUCLEOTIDE SEQUENCE [LARGE SCALE GENOMIC DNA]</scope>
    <source>
        <strain evidence="5">Pbs1</strain>
    </source>
</reference>
<dbReference type="SUPFAM" id="SSF56112">
    <property type="entry name" value="Protein kinase-like (PK-like)"/>
    <property type="match status" value="1"/>
</dbReference>
<dbReference type="PROSITE" id="PS50011">
    <property type="entry name" value="PROTEIN_KINASE_DOM"/>
    <property type="match status" value="1"/>
</dbReference>
<feature type="compositionally biased region" description="Basic and acidic residues" evidence="3">
    <location>
        <begin position="689"/>
        <end position="710"/>
    </location>
</feature>
<feature type="compositionally biased region" description="Basic residues" evidence="3">
    <location>
        <begin position="850"/>
        <end position="860"/>
    </location>
</feature>
<keyword evidence="2" id="KW-0547">Nucleotide-binding</keyword>
<dbReference type="EMBL" id="CAKLCB010000264">
    <property type="protein sequence ID" value="CAH0518580.1"/>
    <property type="molecule type" value="Genomic_DNA"/>
</dbReference>
<feature type="region of interest" description="Disordered" evidence="3">
    <location>
        <begin position="474"/>
        <end position="508"/>
    </location>
</feature>
<evidence type="ECO:0000313" key="6">
    <source>
        <dbReference type="Proteomes" id="UP001158986"/>
    </source>
</evidence>
<dbReference type="InterPro" id="IPR050235">
    <property type="entry name" value="CK1_Ser-Thr_kinase"/>
</dbReference>
<feature type="region of interest" description="Disordered" evidence="3">
    <location>
        <begin position="1008"/>
        <end position="1066"/>
    </location>
</feature>
<feature type="compositionally biased region" description="Low complexity" evidence="3">
    <location>
        <begin position="887"/>
        <end position="901"/>
    </location>
</feature>
<dbReference type="PANTHER" id="PTHR11909">
    <property type="entry name" value="CASEIN KINASE-RELATED"/>
    <property type="match status" value="1"/>
</dbReference>
<dbReference type="SMART" id="SM00220">
    <property type="entry name" value="S_TKc"/>
    <property type="match status" value="1"/>
</dbReference>
<feature type="compositionally biased region" description="Basic residues" evidence="3">
    <location>
        <begin position="922"/>
        <end position="935"/>
    </location>
</feature>
<keyword evidence="6" id="KW-1185">Reference proteome</keyword>
<evidence type="ECO:0000259" key="4">
    <source>
        <dbReference type="PROSITE" id="PS50011"/>
    </source>
</evidence>
<feature type="compositionally biased region" description="Polar residues" evidence="3">
    <location>
        <begin position="778"/>
        <end position="791"/>
    </location>
</feature>
<keyword evidence="2" id="KW-0067">ATP-binding</keyword>
<dbReference type="Proteomes" id="UP001158986">
    <property type="component" value="Unassembled WGS sequence"/>
</dbReference>
<feature type="region of interest" description="Disordered" evidence="3">
    <location>
        <begin position="545"/>
        <end position="629"/>
    </location>
</feature>
<evidence type="ECO:0000256" key="3">
    <source>
        <dbReference type="SAM" id="MobiDB-lite"/>
    </source>
</evidence>
<feature type="compositionally biased region" description="Polar residues" evidence="3">
    <location>
        <begin position="657"/>
        <end position="668"/>
    </location>
</feature>
<organism evidence="5 6">
    <name type="scientific">Peronospora belbahrii</name>
    <dbReference type="NCBI Taxonomy" id="622444"/>
    <lineage>
        <taxon>Eukaryota</taxon>
        <taxon>Sar</taxon>
        <taxon>Stramenopiles</taxon>
        <taxon>Oomycota</taxon>
        <taxon>Peronosporomycetes</taxon>
        <taxon>Peronosporales</taxon>
        <taxon>Peronosporaceae</taxon>
        <taxon>Peronospora</taxon>
    </lineage>
</organism>
<dbReference type="InterPro" id="IPR017441">
    <property type="entry name" value="Protein_kinase_ATP_BS"/>
</dbReference>
<protein>
    <recommendedName>
        <fullName evidence="1">Casein kinase I</fullName>
    </recommendedName>
</protein>
<dbReference type="PROSITE" id="PS00107">
    <property type="entry name" value="PROTEIN_KINASE_ATP"/>
    <property type="match status" value="1"/>
</dbReference>
<dbReference type="InterPro" id="IPR011009">
    <property type="entry name" value="Kinase-like_dom_sf"/>
</dbReference>
<feature type="compositionally biased region" description="Basic and acidic residues" evidence="3">
    <location>
        <begin position="798"/>
        <end position="808"/>
    </location>
</feature>
<sequence length="1066" mass="122270">MMRAASSPLEPLNKNILLAGEMIADKWKIGEKIGEGTFSQIYSAYSIENRDKVAVKVEAPSSLKPVLEWESLILKSLQDCSYVCRYYYHGKHGDSTVLVMELLGDSMSMLRMSPDSIYGVPLAKSVSVGLEMLDCIEAFHRHGYVHRDIKASNFALSALPDRNPLRQQRYYIIDFGLSRQHIGEDRQVLPARFVAEFRGTSMYASLSSHRRQELGPKDDLWSWFYLVMDFMRGELPWAADAQLKNRQTVLSLKEYYTETNPNLLVEGLPGAMQLVEMMGYLQSLKYEDFPDYAKIRKYLQAVGGSSLVLDSNDSGNEDLCADKKESQAVAAVSLIDWSAITSERERALAWVDKADELKHSDGASEALLTIAKRYKMFFDSDGLLFDEQVRIQSAVYRIEKKLRARSSFLAPPPIQSFVKRRQSEQKMRSDALRKRREKDYQVRQSLEIKNEKKMALAASIQPFSDAVDGIASGEGASGVQNGEKCSSLQPHKSESSMEFSDIEDTGKRRNAPGAAEITIPASQPQVPIVDVRPPTAAGSVPLTQLSHLAPPASPGSRWNRTPNHSGAIPPPPPPWILNPAQRSGLFEHRPPPPPPLSRQHPTKGGIQPPFVPPNDVSVHHPPPLHSSMPEKRYALVPDQHYGVPVEVRKDTIYGYQQPLQERNGYSSVRQHKSETREDRGYGIQQIKKSLQDSVRDRQYDAVRETREDRGYSSYQRHQNKSPRDSDRRYDVRTENREDRGYTSNRRSPQETNACALDPHYDAPINSTEERGYGVQLPQKPQKSPRTNQEQYLSGGHRQNKERFYEGKRSRSFSQSRSSRRERGRSRRRSCSRSSSRSRSKSYSVSSSRSRSPRNRSHCHTNRAYADGRRETKEVRSERVHSRRQRSRSCSSSRSSSSQSPSASPPAKRYRRRSSDRSPLQSSRRHSSHSTLRHPSHSTTEYLKDHPEEVVKDYLKEYTKGYSKEFAKDYSREYVKDHPKKYAKEYVRNYPKKHFSKNFPKEHVKDYRWDSHSLDPQYQRRSSSQDRHRSHPRDYDREDEPKGVDVRFKPAPAPEKLRRPTRWQPRP</sequence>
<comment type="caution">
    <text evidence="5">The sequence shown here is derived from an EMBL/GenBank/DDBJ whole genome shotgun (WGS) entry which is preliminary data.</text>
</comment>